<gene>
    <name evidence="3" type="ORF">GCM10011584_17400</name>
</gene>
<evidence type="ECO:0000313" key="4">
    <source>
        <dbReference type="Proteomes" id="UP000655410"/>
    </source>
</evidence>
<dbReference type="EMBL" id="BMNI01000003">
    <property type="protein sequence ID" value="GGO89011.1"/>
    <property type="molecule type" value="Genomic_DNA"/>
</dbReference>
<evidence type="ECO:0000313" key="3">
    <source>
        <dbReference type="EMBL" id="GGO89011.1"/>
    </source>
</evidence>
<evidence type="ECO:0000256" key="1">
    <source>
        <dbReference type="ARBA" id="ARBA00022801"/>
    </source>
</evidence>
<reference evidence="4" key="1">
    <citation type="journal article" date="2019" name="Int. J. Syst. Evol. Microbiol.">
        <title>The Global Catalogue of Microorganisms (GCM) 10K type strain sequencing project: providing services to taxonomists for standard genome sequencing and annotation.</title>
        <authorList>
            <consortium name="The Broad Institute Genomics Platform"/>
            <consortium name="The Broad Institute Genome Sequencing Center for Infectious Disease"/>
            <person name="Wu L."/>
            <person name="Ma J."/>
        </authorList>
    </citation>
    <scope>NUCLEOTIDE SEQUENCE [LARGE SCALE GENOMIC DNA]</scope>
    <source>
        <strain evidence="4">CGMCC 4.7371</strain>
    </source>
</reference>
<sequence length="268" mass="28093">MSISLHRAGSGDPVLFVHGIGSRWQVFEPVLDRIARDHEVIAIDLPGFGASPMVDGVAPGPRGYAAWLADWLRAEGIERPHVVGSSMGGGVALELGRQGVAAAVTAFSPVGFWQAPGLRWTQGMVTAMRASGRVAGPLLSRAVGHSAGRAALLGGFFGHPTRVSPEAARADLAALVAAPAFAAARSDFGRYRLTPDDDPGSLPELPVTVAWGTRDVVLLHRTQSARARLALPFARHVDLVGCGHLPFADDPEACARLILEDASARGAR</sequence>
<dbReference type="PANTHER" id="PTHR43798:SF31">
    <property type="entry name" value="AB HYDROLASE SUPERFAMILY PROTEIN YCLE"/>
    <property type="match status" value="1"/>
</dbReference>
<evidence type="ECO:0000259" key="2">
    <source>
        <dbReference type="Pfam" id="PF12697"/>
    </source>
</evidence>
<dbReference type="PRINTS" id="PR00111">
    <property type="entry name" value="ABHYDROLASE"/>
</dbReference>
<organism evidence="3 4">
    <name type="scientific">Nocardioides phosphati</name>
    <dbReference type="NCBI Taxonomy" id="1867775"/>
    <lineage>
        <taxon>Bacteria</taxon>
        <taxon>Bacillati</taxon>
        <taxon>Actinomycetota</taxon>
        <taxon>Actinomycetes</taxon>
        <taxon>Propionibacteriales</taxon>
        <taxon>Nocardioidaceae</taxon>
        <taxon>Nocardioides</taxon>
    </lineage>
</organism>
<dbReference type="RefSeq" id="WP_188783609.1">
    <property type="nucleotide sequence ID" value="NZ_BMNI01000003.1"/>
</dbReference>
<protein>
    <submittedName>
        <fullName evidence="3">Hydrolase</fullName>
    </submittedName>
</protein>
<dbReference type="InterPro" id="IPR050266">
    <property type="entry name" value="AB_hydrolase_sf"/>
</dbReference>
<keyword evidence="1 3" id="KW-0378">Hydrolase</keyword>
<dbReference type="InterPro" id="IPR000073">
    <property type="entry name" value="AB_hydrolase_1"/>
</dbReference>
<dbReference type="Gene3D" id="3.40.50.1820">
    <property type="entry name" value="alpha/beta hydrolase"/>
    <property type="match status" value="1"/>
</dbReference>
<keyword evidence="4" id="KW-1185">Reference proteome</keyword>
<accession>A0ABQ2NAS9</accession>
<dbReference type="PANTHER" id="PTHR43798">
    <property type="entry name" value="MONOACYLGLYCEROL LIPASE"/>
    <property type="match status" value="1"/>
</dbReference>
<dbReference type="Proteomes" id="UP000655410">
    <property type="component" value="Unassembled WGS sequence"/>
</dbReference>
<dbReference type="Pfam" id="PF12697">
    <property type="entry name" value="Abhydrolase_6"/>
    <property type="match status" value="1"/>
</dbReference>
<name>A0ABQ2NAS9_9ACTN</name>
<dbReference type="InterPro" id="IPR029058">
    <property type="entry name" value="AB_hydrolase_fold"/>
</dbReference>
<dbReference type="GO" id="GO:0016787">
    <property type="term" value="F:hydrolase activity"/>
    <property type="evidence" value="ECO:0007669"/>
    <property type="project" value="UniProtKB-KW"/>
</dbReference>
<dbReference type="SUPFAM" id="SSF53474">
    <property type="entry name" value="alpha/beta-Hydrolases"/>
    <property type="match status" value="1"/>
</dbReference>
<proteinExistence type="predicted"/>
<feature type="domain" description="AB hydrolase-1" evidence="2">
    <location>
        <begin position="14"/>
        <end position="256"/>
    </location>
</feature>
<comment type="caution">
    <text evidence="3">The sequence shown here is derived from an EMBL/GenBank/DDBJ whole genome shotgun (WGS) entry which is preliminary data.</text>
</comment>